<proteinExistence type="predicted"/>
<accession>A0A8H5MMT5</accession>
<sequence length="80" mass="8976">MADGTRFVSGKDENCLPVLQKPSETMHQSARCSHPLQTLISPKVTSQYLRTTQKSVVDHVASRDSHHAVWYSVPLSGKWK</sequence>
<organism evidence="1 2">
    <name type="scientific">Fusarium mexicanum</name>
    <dbReference type="NCBI Taxonomy" id="751941"/>
    <lineage>
        <taxon>Eukaryota</taxon>
        <taxon>Fungi</taxon>
        <taxon>Dikarya</taxon>
        <taxon>Ascomycota</taxon>
        <taxon>Pezizomycotina</taxon>
        <taxon>Sordariomycetes</taxon>
        <taxon>Hypocreomycetidae</taxon>
        <taxon>Hypocreales</taxon>
        <taxon>Nectriaceae</taxon>
        <taxon>Fusarium</taxon>
        <taxon>Fusarium fujikuroi species complex</taxon>
    </lineage>
</organism>
<gene>
    <name evidence="1" type="ORF">FMEXI_10626</name>
</gene>
<evidence type="ECO:0000313" key="1">
    <source>
        <dbReference type="EMBL" id="KAF5535836.1"/>
    </source>
</evidence>
<reference evidence="1 2" key="1">
    <citation type="submission" date="2020-05" db="EMBL/GenBank/DDBJ databases">
        <title>Identification and distribution of gene clusters putatively required for synthesis of sphingolipid metabolism inhibitors in phylogenetically diverse species of the filamentous fungus Fusarium.</title>
        <authorList>
            <person name="Kim H.-S."/>
            <person name="Busman M."/>
            <person name="Brown D.W."/>
            <person name="Divon H."/>
            <person name="Uhlig S."/>
            <person name="Proctor R.H."/>
        </authorList>
    </citation>
    <scope>NUCLEOTIDE SEQUENCE [LARGE SCALE GENOMIC DNA]</scope>
    <source>
        <strain evidence="1 2">NRRL 53147</strain>
    </source>
</reference>
<keyword evidence="2" id="KW-1185">Reference proteome</keyword>
<evidence type="ECO:0000313" key="2">
    <source>
        <dbReference type="Proteomes" id="UP000522262"/>
    </source>
</evidence>
<dbReference type="EMBL" id="JAAOAM010000268">
    <property type="protein sequence ID" value="KAF5535836.1"/>
    <property type="molecule type" value="Genomic_DNA"/>
</dbReference>
<dbReference type="Proteomes" id="UP000522262">
    <property type="component" value="Unassembled WGS sequence"/>
</dbReference>
<protein>
    <submittedName>
        <fullName evidence="1">Uncharacterized protein</fullName>
    </submittedName>
</protein>
<comment type="caution">
    <text evidence="1">The sequence shown here is derived from an EMBL/GenBank/DDBJ whole genome shotgun (WGS) entry which is preliminary data.</text>
</comment>
<name>A0A8H5MMT5_9HYPO</name>
<dbReference type="AlphaFoldDB" id="A0A8H5MMT5"/>